<comment type="caution">
    <text evidence="6">The sequence shown here is derived from an EMBL/GenBank/DDBJ whole genome shotgun (WGS) entry which is preliminary data.</text>
</comment>
<evidence type="ECO:0000256" key="2">
    <source>
        <dbReference type="ARBA" id="ARBA00022603"/>
    </source>
</evidence>
<proteinExistence type="inferred from homology"/>
<dbReference type="InterPro" id="IPR001537">
    <property type="entry name" value="SpoU_MeTrfase"/>
</dbReference>
<dbReference type="InterPro" id="IPR029064">
    <property type="entry name" value="Ribosomal_eL30-like_sf"/>
</dbReference>
<evidence type="ECO:0000259" key="5">
    <source>
        <dbReference type="Pfam" id="PF22435"/>
    </source>
</evidence>
<protein>
    <submittedName>
        <fullName evidence="6">RNA methyltransferase</fullName>
    </submittedName>
</protein>
<evidence type="ECO:0000256" key="3">
    <source>
        <dbReference type="ARBA" id="ARBA00022679"/>
    </source>
</evidence>
<dbReference type="Gene3D" id="3.30.1330.30">
    <property type="match status" value="1"/>
</dbReference>
<dbReference type="RefSeq" id="WP_295189755.1">
    <property type="nucleotide sequence ID" value="NZ_JAWJZA010000021.1"/>
</dbReference>
<dbReference type="SUPFAM" id="SSF75217">
    <property type="entry name" value="alpha/beta knot"/>
    <property type="match status" value="1"/>
</dbReference>
<gene>
    <name evidence="6" type="ORF">RVY80_08700</name>
</gene>
<accession>A0ABU3ZAF4</accession>
<feature type="domain" description="tRNA/rRNA methyltransferase SpoU type" evidence="4">
    <location>
        <begin position="116"/>
        <end position="256"/>
    </location>
</feature>
<dbReference type="GO" id="GO:0008168">
    <property type="term" value="F:methyltransferase activity"/>
    <property type="evidence" value="ECO:0007669"/>
    <property type="project" value="UniProtKB-KW"/>
</dbReference>
<dbReference type="InterPro" id="IPR051259">
    <property type="entry name" value="rRNA_Methyltransferase"/>
</dbReference>
<dbReference type="Gene3D" id="3.40.1280.10">
    <property type="match status" value="1"/>
</dbReference>
<dbReference type="InterPro" id="IPR053888">
    <property type="entry name" value="MRM3-like_sub_bind"/>
</dbReference>
<evidence type="ECO:0000313" key="7">
    <source>
        <dbReference type="Proteomes" id="UP001272515"/>
    </source>
</evidence>
<dbReference type="InterPro" id="IPR029026">
    <property type="entry name" value="tRNA_m1G_MTases_N"/>
</dbReference>
<keyword evidence="2 6" id="KW-0489">Methyltransferase</keyword>
<dbReference type="CDD" id="cd18095">
    <property type="entry name" value="SpoU-like_rRNA-MTase"/>
    <property type="match status" value="1"/>
</dbReference>
<dbReference type="PANTHER" id="PTHR43191">
    <property type="entry name" value="RRNA METHYLTRANSFERASE 3"/>
    <property type="match status" value="1"/>
</dbReference>
<comment type="similarity">
    <text evidence="1">Belongs to the class IV-like SAM-binding methyltransferase superfamily. RNA methyltransferase TrmH family.</text>
</comment>
<evidence type="ECO:0000313" key="6">
    <source>
        <dbReference type="EMBL" id="MDV5088901.1"/>
    </source>
</evidence>
<dbReference type="PANTHER" id="PTHR43191:SF2">
    <property type="entry name" value="RRNA METHYLTRANSFERASE 3, MITOCHONDRIAL"/>
    <property type="match status" value="1"/>
</dbReference>
<dbReference type="Proteomes" id="UP001272515">
    <property type="component" value="Unassembled WGS sequence"/>
</dbReference>
<keyword evidence="7" id="KW-1185">Reference proteome</keyword>
<sequence length="264" mass="29551">MEYIQSKDNRTLKRMVGLEQRKNRDKYKEYMVEGVRSVRDLAERGQLKVIGIRESSLPHEAIQELIKLPSTEHIQRFLIQDPLFEKLDHTMNGQGVVGIAEKQVHNINNFKEQAGLYLMLDGIQDPGNLGTIIRTAVAAGTKAIFLTKGTVDVYNDKTIRSTMSALNEITIYEGLDADDVQYVLEEYGLTSYVTTLDGATDYSAIDYAPATLLVLGNEGNGVSQKILEACEHRITIPMYGNIESLNVSIASALCLYKVRESWSK</sequence>
<organism evidence="6 7">
    <name type="scientific">Veillonella absiana</name>
    <dbReference type="NCBI Taxonomy" id="3079305"/>
    <lineage>
        <taxon>Bacteria</taxon>
        <taxon>Bacillati</taxon>
        <taxon>Bacillota</taxon>
        <taxon>Negativicutes</taxon>
        <taxon>Veillonellales</taxon>
        <taxon>Veillonellaceae</taxon>
        <taxon>Veillonella</taxon>
    </lineage>
</organism>
<dbReference type="GO" id="GO:0032259">
    <property type="term" value="P:methylation"/>
    <property type="evidence" value="ECO:0007669"/>
    <property type="project" value="UniProtKB-KW"/>
</dbReference>
<name>A0ABU3ZAF4_9FIRM</name>
<dbReference type="SUPFAM" id="SSF55315">
    <property type="entry name" value="L30e-like"/>
    <property type="match status" value="1"/>
</dbReference>
<dbReference type="EMBL" id="JAWJZB010000010">
    <property type="protein sequence ID" value="MDV5088901.1"/>
    <property type="molecule type" value="Genomic_DNA"/>
</dbReference>
<evidence type="ECO:0000256" key="1">
    <source>
        <dbReference type="ARBA" id="ARBA00007228"/>
    </source>
</evidence>
<feature type="domain" description="MRM3-like substrate binding" evidence="5">
    <location>
        <begin position="9"/>
        <end position="98"/>
    </location>
</feature>
<dbReference type="Pfam" id="PF00588">
    <property type="entry name" value="SpoU_methylase"/>
    <property type="match status" value="1"/>
</dbReference>
<keyword evidence="3" id="KW-0808">Transferase</keyword>
<evidence type="ECO:0000259" key="4">
    <source>
        <dbReference type="Pfam" id="PF00588"/>
    </source>
</evidence>
<dbReference type="InterPro" id="IPR029028">
    <property type="entry name" value="Alpha/beta_knot_MTases"/>
</dbReference>
<dbReference type="Pfam" id="PF22435">
    <property type="entry name" value="MRM3-like_sub_bind"/>
    <property type="match status" value="1"/>
</dbReference>
<reference evidence="6 7" key="1">
    <citation type="submission" date="2023-10" db="EMBL/GenBank/DDBJ databases">
        <title>Veillonella sp. nov., isolated from a pig farm feces dump.</title>
        <authorList>
            <person name="Chang Y.-H."/>
        </authorList>
    </citation>
    <scope>NUCLEOTIDE SEQUENCE [LARGE SCALE GENOMIC DNA]</scope>
    <source>
        <strain evidence="6 7">YH-vei2233</strain>
    </source>
</reference>